<gene>
    <name evidence="1" type="ORF">MML48_4g00008457</name>
</gene>
<accession>A0ACB9T706</accession>
<reference evidence="1" key="1">
    <citation type="submission" date="2022-04" db="EMBL/GenBank/DDBJ databases">
        <title>Chromosome-scale genome assembly of Holotrichia oblita Faldermann.</title>
        <authorList>
            <person name="Rongchong L."/>
        </authorList>
    </citation>
    <scope>NUCLEOTIDE SEQUENCE</scope>
    <source>
        <strain evidence="1">81SQS9</strain>
    </source>
</reference>
<proteinExistence type="predicted"/>
<name>A0ACB9T706_HOLOL</name>
<comment type="caution">
    <text evidence="1">The sequence shown here is derived from an EMBL/GenBank/DDBJ whole genome shotgun (WGS) entry which is preliminary data.</text>
</comment>
<organism evidence="1 2">
    <name type="scientific">Holotrichia oblita</name>
    <name type="common">Chafer beetle</name>
    <dbReference type="NCBI Taxonomy" id="644536"/>
    <lineage>
        <taxon>Eukaryota</taxon>
        <taxon>Metazoa</taxon>
        <taxon>Ecdysozoa</taxon>
        <taxon>Arthropoda</taxon>
        <taxon>Hexapoda</taxon>
        <taxon>Insecta</taxon>
        <taxon>Pterygota</taxon>
        <taxon>Neoptera</taxon>
        <taxon>Endopterygota</taxon>
        <taxon>Coleoptera</taxon>
        <taxon>Polyphaga</taxon>
        <taxon>Scarabaeiformia</taxon>
        <taxon>Scarabaeidae</taxon>
        <taxon>Melolonthinae</taxon>
        <taxon>Holotrichia</taxon>
    </lineage>
</organism>
<keyword evidence="2" id="KW-1185">Reference proteome</keyword>
<protein>
    <submittedName>
        <fullName evidence="1">Ferritin</fullName>
    </submittedName>
</protein>
<evidence type="ECO:0000313" key="1">
    <source>
        <dbReference type="EMBL" id="KAI4462534.1"/>
    </source>
</evidence>
<dbReference type="EMBL" id="CM043018">
    <property type="protein sequence ID" value="KAI4462534.1"/>
    <property type="molecule type" value="Genomic_DNA"/>
</dbReference>
<dbReference type="Proteomes" id="UP001056778">
    <property type="component" value="Chromosome 4"/>
</dbReference>
<evidence type="ECO:0000313" key="2">
    <source>
        <dbReference type="Proteomes" id="UP001056778"/>
    </source>
</evidence>
<sequence length="175" mass="20349">MAQPSQVRQNFHKDCEDAINRQINIELYASYVYLAMSYHFDRDDIALQGHHKYFKKCSEEEREHALRFMEYMNKRGGRIILTTIAAPDKQEFANAQEAMQAALDLERKVNQDLLELHSIAANHSDANLCDFLETHYLQEQVDAIKEIGDHITNLKRVGEGLGVYMFDQRLKDEEA</sequence>